<evidence type="ECO:0000256" key="1">
    <source>
        <dbReference type="ARBA" id="ARBA00004123"/>
    </source>
</evidence>
<dbReference type="PANTHER" id="PTHR16515:SF49">
    <property type="entry name" value="GASTRULA ZINC FINGER PROTEIN XLCGF49.1-LIKE-RELATED"/>
    <property type="match status" value="1"/>
</dbReference>
<feature type="compositionally biased region" description="Basic and acidic residues" evidence="8">
    <location>
        <begin position="45"/>
        <end position="55"/>
    </location>
</feature>
<reference evidence="10 11" key="1">
    <citation type="submission" date="2021-06" db="EMBL/GenBank/DDBJ databases">
        <authorList>
            <person name="Palmer J.M."/>
        </authorList>
    </citation>
    <scope>NUCLEOTIDE SEQUENCE [LARGE SCALE GENOMIC DNA]</scope>
    <source>
        <strain evidence="10 11">CL_MEX2019</strain>
        <tissue evidence="10">Muscle</tissue>
    </source>
</reference>
<evidence type="ECO:0000256" key="5">
    <source>
        <dbReference type="ARBA" id="ARBA00022833"/>
    </source>
</evidence>
<feature type="domain" description="C2H2-type" evidence="9">
    <location>
        <begin position="380"/>
        <end position="407"/>
    </location>
</feature>
<feature type="domain" description="C2H2-type" evidence="9">
    <location>
        <begin position="436"/>
        <end position="463"/>
    </location>
</feature>
<feature type="compositionally biased region" description="Polar residues" evidence="8">
    <location>
        <begin position="204"/>
        <end position="227"/>
    </location>
</feature>
<gene>
    <name evidence="10" type="ORF">CHARACLAT_023631</name>
</gene>
<dbReference type="InterPro" id="IPR050331">
    <property type="entry name" value="Zinc_finger"/>
</dbReference>
<feature type="compositionally biased region" description="Acidic residues" evidence="8">
    <location>
        <begin position="88"/>
        <end position="109"/>
    </location>
</feature>
<feature type="domain" description="C2H2-type" evidence="9">
    <location>
        <begin position="408"/>
        <end position="435"/>
    </location>
</feature>
<keyword evidence="4 7" id="KW-0863">Zinc-finger</keyword>
<keyword evidence="2" id="KW-0479">Metal-binding</keyword>
<dbReference type="InterPro" id="IPR036236">
    <property type="entry name" value="Znf_C2H2_sf"/>
</dbReference>
<evidence type="ECO:0000256" key="7">
    <source>
        <dbReference type="PROSITE-ProRule" id="PRU00042"/>
    </source>
</evidence>
<dbReference type="Pfam" id="PF00096">
    <property type="entry name" value="zf-C2H2"/>
    <property type="match status" value="9"/>
</dbReference>
<feature type="region of interest" description="Disordered" evidence="8">
    <location>
        <begin position="1"/>
        <end position="234"/>
    </location>
</feature>
<keyword evidence="11" id="KW-1185">Reference proteome</keyword>
<dbReference type="Gene3D" id="3.30.160.60">
    <property type="entry name" value="Classic Zinc Finger"/>
    <property type="match status" value="11"/>
</dbReference>
<feature type="domain" description="C2H2-type" evidence="9">
    <location>
        <begin position="492"/>
        <end position="519"/>
    </location>
</feature>
<dbReference type="InterPro" id="IPR013087">
    <property type="entry name" value="Znf_C2H2_type"/>
</dbReference>
<evidence type="ECO:0000256" key="6">
    <source>
        <dbReference type="ARBA" id="ARBA00023242"/>
    </source>
</evidence>
<keyword evidence="3" id="KW-0677">Repeat</keyword>
<proteinExistence type="predicted"/>
<name>A0ABU7E744_9TELE</name>
<keyword evidence="6" id="KW-0539">Nucleus</keyword>
<feature type="domain" description="C2H2-type" evidence="9">
    <location>
        <begin position="548"/>
        <end position="571"/>
    </location>
</feature>
<feature type="domain" description="C2H2-type" evidence="9">
    <location>
        <begin position="296"/>
        <end position="323"/>
    </location>
</feature>
<feature type="domain" description="C2H2-type" evidence="9">
    <location>
        <begin position="520"/>
        <end position="547"/>
    </location>
</feature>
<sequence length="571" mass="64736">MLQTSIVNRRISSRSRMSEMMKVKAEDPGGLSLEPLIPAASTSELEQKQDSKDLMSPDQQLLVSKEEFSDLWNSSLNQRDQEPPYIKEEDDEPWNCQEEEQLDEKEETESIAVRVKSEYDEEKCPLSKLHCIKIEDNRDTEAPTRRSVEQMEAEPDGEHCGGTEPERNPYPNTCSPPDTDESSSDSSKTVASENEKADDWQGPLTGSESEGRDSLNSQKSRTPQSDMIINEKRSTAKTSFSCSECGKPFISKQSLQRHLKSQTGKRFSSSLNNDKCLQVKKTIDSHKRSISEGSQFSCDASGKTFLCEDNFQSHLSVHAGDKPFSCDICGKRFRSKSYARKHIMLHSGKRAYSCDECGKGFIKKSQLQTHVRLHSAERPFICDVCGKGFNQKSHLKVHMRFHSGEQPTVCDLCGKTFSVKYYLKDHMRSHTGERPFACDVCGKSFRRKANLDLHIRVHVGEKPFACSVCNRTFSRQGNLKQHMSVHSDDKRFVCSVCSKGFSRKEHLKLHIGVHTGEKAFSCSECGKSFLQKIHLRRHMLIHTGARPFACDVCDGRFKLKHHLLTHMLSHV</sequence>
<dbReference type="Proteomes" id="UP001352852">
    <property type="component" value="Unassembled WGS sequence"/>
</dbReference>
<dbReference type="PANTHER" id="PTHR16515">
    <property type="entry name" value="PR DOMAIN ZINC FINGER PROTEIN"/>
    <property type="match status" value="1"/>
</dbReference>
<feature type="domain" description="C2H2-type" evidence="9">
    <location>
        <begin position="352"/>
        <end position="379"/>
    </location>
</feature>
<feature type="compositionally biased region" description="Basic and acidic residues" evidence="8">
    <location>
        <begin position="132"/>
        <end position="149"/>
    </location>
</feature>
<dbReference type="SUPFAM" id="SSF57667">
    <property type="entry name" value="beta-beta-alpha zinc fingers"/>
    <property type="match status" value="7"/>
</dbReference>
<evidence type="ECO:0000256" key="3">
    <source>
        <dbReference type="ARBA" id="ARBA00022737"/>
    </source>
</evidence>
<evidence type="ECO:0000256" key="4">
    <source>
        <dbReference type="ARBA" id="ARBA00022771"/>
    </source>
</evidence>
<organism evidence="10 11">
    <name type="scientific">Characodon lateralis</name>
    <dbReference type="NCBI Taxonomy" id="208331"/>
    <lineage>
        <taxon>Eukaryota</taxon>
        <taxon>Metazoa</taxon>
        <taxon>Chordata</taxon>
        <taxon>Craniata</taxon>
        <taxon>Vertebrata</taxon>
        <taxon>Euteleostomi</taxon>
        <taxon>Actinopterygii</taxon>
        <taxon>Neopterygii</taxon>
        <taxon>Teleostei</taxon>
        <taxon>Neoteleostei</taxon>
        <taxon>Acanthomorphata</taxon>
        <taxon>Ovalentaria</taxon>
        <taxon>Atherinomorphae</taxon>
        <taxon>Cyprinodontiformes</taxon>
        <taxon>Goodeidae</taxon>
        <taxon>Characodon</taxon>
    </lineage>
</organism>
<dbReference type="PROSITE" id="PS50157">
    <property type="entry name" value="ZINC_FINGER_C2H2_2"/>
    <property type="match status" value="11"/>
</dbReference>
<feature type="compositionally biased region" description="Basic and acidic residues" evidence="8">
    <location>
        <begin position="115"/>
        <end position="125"/>
    </location>
</feature>
<keyword evidence="5" id="KW-0862">Zinc</keyword>
<accession>A0ABU7E744</accession>
<feature type="domain" description="C2H2-type" evidence="9">
    <location>
        <begin position="324"/>
        <end position="351"/>
    </location>
</feature>
<feature type="domain" description="C2H2-type" evidence="9">
    <location>
        <begin position="240"/>
        <end position="267"/>
    </location>
</feature>
<protein>
    <recommendedName>
        <fullName evidence="9">C2H2-type domain-containing protein</fullName>
    </recommendedName>
</protein>
<feature type="compositionally biased region" description="Basic and acidic residues" evidence="8">
    <location>
        <begin position="156"/>
        <end position="167"/>
    </location>
</feature>
<dbReference type="PROSITE" id="PS00028">
    <property type="entry name" value="ZINC_FINGER_C2H2_1"/>
    <property type="match status" value="9"/>
</dbReference>
<evidence type="ECO:0000313" key="11">
    <source>
        <dbReference type="Proteomes" id="UP001352852"/>
    </source>
</evidence>
<evidence type="ECO:0000256" key="2">
    <source>
        <dbReference type="ARBA" id="ARBA00022723"/>
    </source>
</evidence>
<dbReference type="EMBL" id="JAHUTJ010043510">
    <property type="protein sequence ID" value="MED6281634.1"/>
    <property type="molecule type" value="Genomic_DNA"/>
</dbReference>
<evidence type="ECO:0000313" key="10">
    <source>
        <dbReference type="EMBL" id="MED6281634.1"/>
    </source>
</evidence>
<comment type="subcellular location">
    <subcellularLocation>
        <location evidence="1">Nucleus</location>
    </subcellularLocation>
</comment>
<evidence type="ECO:0000256" key="8">
    <source>
        <dbReference type="SAM" id="MobiDB-lite"/>
    </source>
</evidence>
<comment type="caution">
    <text evidence="10">The sequence shown here is derived from an EMBL/GenBank/DDBJ whole genome shotgun (WGS) entry which is preliminary data.</text>
</comment>
<evidence type="ECO:0000259" key="9">
    <source>
        <dbReference type="PROSITE" id="PS50157"/>
    </source>
</evidence>
<feature type="compositionally biased region" description="Basic and acidic residues" evidence="8">
    <location>
        <begin position="16"/>
        <end position="27"/>
    </location>
</feature>
<dbReference type="SMART" id="SM00355">
    <property type="entry name" value="ZnF_C2H2"/>
    <property type="match status" value="11"/>
</dbReference>
<feature type="domain" description="C2H2-type" evidence="9">
    <location>
        <begin position="464"/>
        <end position="491"/>
    </location>
</feature>